<keyword evidence="2" id="KW-0560">Oxidoreductase</keyword>
<dbReference type="InterPro" id="IPR003767">
    <property type="entry name" value="Malate/L-lactate_DH-like"/>
</dbReference>
<dbReference type="InterPro" id="IPR043144">
    <property type="entry name" value="Mal/L-sulf/L-lact_DH-like_ah"/>
</dbReference>
<gene>
    <name evidence="3" type="ORF">HNP73_000202</name>
</gene>
<name>A0A840SLN9_9RHOB</name>
<dbReference type="InterPro" id="IPR036111">
    <property type="entry name" value="Mal/L-sulfo/L-lacto_DH-like_sf"/>
</dbReference>
<protein>
    <submittedName>
        <fullName evidence="3">LDH2 family malate/lactate/ureidoglycolate dehydrogenase</fullName>
    </submittedName>
</protein>
<comment type="similarity">
    <text evidence="1">Belongs to the LDH2/MDH2 oxidoreductase family.</text>
</comment>
<dbReference type="EMBL" id="JACHFM010000001">
    <property type="protein sequence ID" value="MBB5220281.1"/>
    <property type="molecule type" value="Genomic_DNA"/>
</dbReference>
<dbReference type="RefSeq" id="WP_184146246.1">
    <property type="nucleotide sequence ID" value="NZ_JACHFM010000001.1"/>
</dbReference>
<evidence type="ECO:0000256" key="1">
    <source>
        <dbReference type="ARBA" id="ARBA00006056"/>
    </source>
</evidence>
<accession>A0A840SLN9</accession>
<evidence type="ECO:0000313" key="4">
    <source>
        <dbReference type="Proteomes" id="UP000549457"/>
    </source>
</evidence>
<dbReference type="GO" id="GO:0016491">
    <property type="term" value="F:oxidoreductase activity"/>
    <property type="evidence" value="ECO:0007669"/>
    <property type="project" value="UniProtKB-KW"/>
</dbReference>
<dbReference type="PANTHER" id="PTHR11091:SF0">
    <property type="entry name" value="MALATE DEHYDROGENASE"/>
    <property type="match status" value="1"/>
</dbReference>
<reference evidence="3 4" key="1">
    <citation type="submission" date="2020-08" db="EMBL/GenBank/DDBJ databases">
        <title>Genomic Encyclopedia of Type Strains, Phase IV (KMG-IV): sequencing the most valuable type-strain genomes for metagenomic binning, comparative biology and taxonomic classification.</title>
        <authorList>
            <person name="Goeker M."/>
        </authorList>
    </citation>
    <scope>NUCLEOTIDE SEQUENCE [LARGE SCALE GENOMIC DNA]</scope>
    <source>
        <strain evidence="3 4">DSM 101730</strain>
    </source>
</reference>
<dbReference type="SUPFAM" id="SSF89733">
    <property type="entry name" value="L-sulfolactate dehydrogenase-like"/>
    <property type="match status" value="1"/>
</dbReference>
<proteinExistence type="inferred from homology"/>
<dbReference type="Proteomes" id="UP000549457">
    <property type="component" value="Unassembled WGS sequence"/>
</dbReference>
<dbReference type="Gene3D" id="1.10.1530.10">
    <property type="match status" value="1"/>
</dbReference>
<dbReference type="Gene3D" id="3.30.1370.60">
    <property type="entry name" value="Hypothetical oxidoreductase yiak, domain 2"/>
    <property type="match status" value="1"/>
</dbReference>
<dbReference type="InterPro" id="IPR043143">
    <property type="entry name" value="Mal/L-sulf/L-lact_DH-like_NADP"/>
</dbReference>
<sequence>MKDSIRVPAQVLADRLNGALLDAGASAGSAASAVRALMHASRIGVDSHGARLVEHYCTVLRSGRLAGDPQLCVERRAAAAAVVDGGDGLGHHAAYRAMDVAVALAREAGVGAVGVVRSSHFGAAGAYAIEAARAGMVGFVTTNADSIVAPHGGATAFHGTNPLAFAAPSGGARPWLLDMATSSIPFNRVSLFRSLGLTLPEDVAADEGGVPTSDPQAVGMLLPVGGSDFGFKGAALAGVATIFSAILQGAVADHEMIRMVGGDDMKTPRGMGHFVLAIDPDRFGGQAVFEAGMQTYLAALRAAPARAGETVMAPGDREWRVEAERARGGIPLDPDTAAFLGLDGARTGVTVARKAGQ</sequence>
<keyword evidence="4" id="KW-1185">Reference proteome</keyword>
<comment type="caution">
    <text evidence="3">The sequence shown here is derived from an EMBL/GenBank/DDBJ whole genome shotgun (WGS) entry which is preliminary data.</text>
</comment>
<dbReference type="PANTHER" id="PTHR11091">
    <property type="entry name" value="OXIDOREDUCTASE-RELATED"/>
    <property type="match status" value="1"/>
</dbReference>
<dbReference type="Pfam" id="PF02615">
    <property type="entry name" value="Ldh_2"/>
    <property type="match status" value="1"/>
</dbReference>
<evidence type="ECO:0000256" key="2">
    <source>
        <dbReference type="ARBA" id="ARBA00023002"/>
    </source>
</evidence>
<evidence type="ECO:0000313" key="3">
    <source>
        <dbReference type="EMBL" id="MBB5220281.1"/>
    </source>
</evidence>
<dbReference type="AlphaFoldDB" id="A0A840SLN9"/>
<organism evidence="3 4">
    <name type="scientific">Amaricoccus macauensis</name>
    <dbReference type="NCBI Taxonomy" id="57001"/>
    <lineage>
        <taxon>Bacteria</taxon>
        <taxon>Pseudomonadati</taxon>
        <taxon>Pseudomonadota</taxon>
        <taxon>Alphaproteobacteria</taxon>
        <taxon>Rhodobacterales</taxon>
        <taxon>Paracoccaceae</taxon>
        <taxon>Amaricoccus</taxon>
    </lineage>
</organism>